<organism evidence="2 3">
    <name type="scientific">Colocasia esculenta</name>
    <name type="common">Wild taro</name>
    <name type="synonym">Arum esculentum</name>
    <dbReference type="NCBI Taxonomy" id="4460"/>
    <lineage>
        <taxon>Eukaryota</taxon>
        <taxon>Viridiplantae</taxon>
        <taxon>Streptophyta</taxon>
        <taxon>Embryophyta</taxon>
        <taxon>Tracheophyta</taxon>
        <taxon>Spermatophyta</taxon>
        <taxon>Magnoliopsida</taxon>
        <taxon>Liliopsida</taxon>
        <taxon>Araceae</taxon>
        <taxon>Aroideae</taxon>
        <taxon>Colocasieae</taxon>
        <taxon>Colocasia</taxon>
    </lineage>
</organism>
<gene>
    <name evidence="2" type="ORF">Taro_038894</name>
</gene>
<dbReference type="AlphaFoldDB" id="A0A843W4S4"/>
<comment type="caution">
    <text evidence="2">The sequence shown here is derived from an EMBL/GenBank/DDBJ whole genome shotgun (WGS) entry which is preliminary data.</text>
</comment>
<evidence type="ECO:0000313" key="3">
    <source>
        <dbReference type="Proteomes" id="UP000652761"/>
    </source>
</evidence>
<sequence length="147" mass="16327">MLEALETDPDVEEKLMLYYEKFQRDKEEAEKSVEHQEDAPAKKANSQVSFWEKCTEITGQEDSPNIDIDEVTGQEGNTDGFAEADGLACTSEMNAHESAPLKFDSTNPQQGTLRCIEITDDNILNVEECAEQNSVTKTSSSSIQLNS</sequence>
<feature type="region of interest" description="Disordered" evidence="1">
    <location>
        <begin position="26"/>
        <end position="82"/>
    </location>
</feature>
<reference evidence="2" key="1">
    <citation type="submission" date="2017-07" db="EMBL/GenBank/DDBJ databases">
        <title>Taro Niue Genome Assembly and Annotation.</title>
        <authorList>
            <person name="Atibalentja N."/>
            <person name="Keating K."/>
            <person name="Fields C.J."/>
        </authorList>
    </citation>
    <scope>NUCLEOTIDE SEQUENCE</scope>
    <source>
        <strain evidence="2">Niue_2</strain>
        <tissue evidence="2">Leaf</tissue>
    </source>
</reference>
<protein>
    <submittedName>
        <fullName evidence="2">Uncharacterized protein</fullName>
    </submittedName>
</protein>
<evidence type="ECO:0000313" key="2">
    <source>
        <dbReference type="EMBL" id="MQM06073.1"/>
    </source>
</evidence>
<dbReference type="Proteomes" id="UP000652761">
    <property type="component" value="Unassembled WGS sequence"/>
</dbReference>
<evidence type="ECO:0000256" key="1">
    <source>
        <dbReference type="SAM" id="MobiDB-lite"/>
    </source>
</evidence>
<name>A0A843W4S4_COLES</name>
<accession>A0A843W4S4</accession>
<keyword evidence="3" id="KW-1185">Reference proteome</keyword>
<dbReference type="EMBL" id="NMUH01003534">
    <property type="protein sequence ID" value="MQM06073.1"/>
    <property type="molecule type" value="Genomic_DNA"/>
</dbReference>
<proteinExistence type="predicted"/>
<feature type="compositionally biased region" description="Basic and acidic residues" evidence="1">
    <location>
        <begin position="26"/>
        <end position="41"/>
    </location>
</feature>